<sequence length="88" mass="9361">MDKPKLSTKRKVGVGLLTGPIILLFVTLFLYAITSFIANNLASPSSAFRIFNVLLSLLGILAVIGIVVGVPVGIILIIIDSHKKDSSK</sequence>
<evidence type="ECO:0000256" key="1">
    <source>
        <dbReference type="SAM" id="Phobius"/>
    </source>
</evidence>
<dbReference type="Proteomes" id="UP000229901">
    <property type="component" value="Unassembled WGS sequence"/>
</dbReference>
<reference evidence="3" key="1">
    <citation type="submission" date="2017-09" db="EMBL/GenBank/DDBJ databases">
        <title>Depth-based differentiation of microbial function through sediment-hosted aquifers and enrichment of novel symbionts in the deep terrestrial subsurface.</title>
        <authorList>
            <person name="Probst A.J."/>
            <person name="Ladd B."/>
            <person name="Jarett J.K."/>
            <person name="Geller-Mcgrath D.E."/>
            <person name="Sieber C.M.K."/>
            <person name="Emerson J.B."/>
            <person name="Anantharaman K."/>
            <person name="Thomas B.C."/>
            <person name="Malmstrom R."/>
            <person name="Stieglmeier M."/>
            <person name="Klingl A."/>
            <person name="Woyke T."/>
            <person name="Ryan C.M."/>
            <person name="Banfield J.F."/>
        </authorList>
    </citation>
    <scope>NUCLEOTIDE SEQUENCE [LARGE SCALE GENOMIC DNA]</scope>
</reference>
<comment type="caution">
    <text evidence="2">The sequence shown here is derived from an EMBL/GenBank/DDBJ whole genome shotgun (WGS) entry which is preliminary data.</text>
</comment>
<dbReference type="AlphaFoldDB" id="A0A2H0V6M1"/>
<evidence type="ECO:0000313" key="2">
    <source>
        <dbReference type="EMBL" id="PIR93990.1"/>
    </source>
</evidence>
<gene>
    <name evidence="2" type="ORF">COT97_03765</name>
</gene>
<keyword evidence="1" id="KW-1133">Transmembrane helix</keyword>
<organism evidence="2 3">
    <name type="scientific">Candidatus Falkowbacteria bacterium CG10_big_fil_rev_8_21_14_0_10_39_11</name>
    <dbReference type="NCBI Taxonomy" id="1974565"/>
    <lineage>
        <taxon>Bacteria</taxon>
        <taxon>Candidatus Falkowiibacteriota</taxon>
    </lineage>
</organism>
<keyword evidence="1" id="KW-0472">Membrane</keyword>
<evidence type="ECO:0000313" key="3">
    <source>
        <dbReference type="Proteomes" id="UP000229901"/>
    </source>
</evidence>
<keyword evidence="1" id="KW-0812">Transmembrane</keyword>
<feature type="transmembrane region" description="Helical" evidence="1">
    <location>
        <begin position="53"/>
        <end position="79"/>
    </location>
</feature>
<feature type="transmembrane region" description="Helical" evidence="1">
    <location>
        <begin position="12"/>
        <end position="33"/>
    </location>
</feature>
<protein>
    <submittedName>
        <fullName evidence="2">Uncharacterized protein</fullName>
    </submittedName>
</protein>
<proteinExistence type="predicted"/>
<name>A0A2H0V6M1_9BACT</name>
<dbReference type="EMBL" id="PFAP01000026">
    <property type="protein sequence ID" value="PIR93990.1"/>
    <property type="molecule type" value="Genomic_DNA"/>
</dbReference>
<accession>A0A2H0V6M1</accession>